<dbReference type="Proteomes" id="UP000256774">
    <property type="component" value="Unassembled WGS sequence"/>
</dbReference>
<dbReference type="EMBL" id="QUNR01000003">
    <property type="protein sequence ID" value="REH37955.1"/>
    <property type="molecule type" value="Genomic_DNA"/>
</dbReference>
<evidence type="ECO:0000313" key="2">
    <source>
        <dbReference type="Proteomes" id="UP000256774"/>
    </source>
</evidence>
<name>A0A3E0H413_9GAMM</name>
<protein>
    <submittedName>
        <fullName evidence="1">Uncharacterized protein</fullName>
    </submittedName>
</protein>
<dbReference type="RefSeq" id="WP_116208544.1">
    <property type="nucleotide sequence ID" value="NZ_QUNR01000003.1"/>
</dbReference>
<evidence type="ECO:0000313" key="1">
    <source>
        <dbReference type="EMBL" id="REH37955.1"/>
    </source>
</evidence>
<keyword evidence="2" id="KW-1185">Reference proteome</keyword>
<accession>A0A3E0H413</accession>
<dbReference type="AlphaFoldDB" id="A0A3E0H413"/>
<comment type="caution">
    <text evidence="1">The sequence shown here is derived from an EMBL/GenBank/DDBJ whole genome shotgun (WGS) entry which is preliminary data.</text>
</comment>
<reference evidence="1 2" key="1">
    <citation type="submission" date="2018-08" db="EMBL/GenBank/DDBJ databases">
        <title>Genomic Encyclopedia of Type Strains, Phase IV (KMG-IV): sequencing the most valuable type-strain genomes for metagenomic binning, comparative biology and taxonomic classification.</title>
        <authorList>
            <person name="Goeker M."/>
        </authorList>
    </citation>
    <scope>NUCLEOTIDE SEQUENCE [LARGE SCALE GENOMIC DNA]</scope>
    <source>
        <strain evidence="1 2">DSM 26022</strain>
    </source>
</reference>
<gene>
    <name evidence="1" type="ORF">DFR26_1741</name>
</gene>
<organism evidence="1 2">
    <name type="scientific">Paraperlucidibaca baekdonensis</name>
    <dbReference type="NCBI Taxonomy" id="748120"/>
    <lineage>
        <taxon>Bacteria</taxon>
        <taxon>Pseudomonadati</taxon>
        <taxon>Pseudomonadota</taxon>
        <taxon>Gammaproteobacteria</taxon>
        <taxon>Moraxellales</taxon>
        <taxon>Moraxellaceae</taxon>
        <taxon>Paraperlucidibaca</taxon>
    </lineage>
</organism>
<proteinExistence type="predicted"/>
<sequence length="109" mass="12448">MRKNRLKIALDDDEESAILDACPERQVATWARRVLLHAAGVGPRSKPTSRQSTIEHNHELLLALGRVYEALQSLKIRCDTYTSNEFNQRFKAVCDDIHQLTNIMSSLEK</sequence>